<dbReference type="OrthoDB" id="8447016at2"/>
<organism evidence="2 3">
    <name type="scientific">Aliirhizobium smilacinae</name>
    <dbReference type="NCBI Taxonomy" id="1395944"/>
    <lineage>
        <taxon>Bacteria</taxon>
        <taxon>Pseudomonadati</taxon>
        <taxon>Pseudomonadota</taxon>
        <taxon>Alphaproteobacteria</taxon>
        <taxon>Hyphomicrobiales</taxon>
        <taxon>Rhizobiaceae</taxon>
        <taxon>Aliirhizobium</taxon>
    </lineage>
</organism>
<evidence type="ECO:0000256" key="1">
    <source>
        <dbReference type="SAM" id="MobiDB-lite"/>
    </source>
</evidence>
<keyword evidence="3" id="KW-1185">Reference proteome</keyword>
<proteinExistence type="predicted"/>
<feature type="region of interest" description="Disordered" evidence="1">
    <location>
        <begin position="29"/>
        <end position="54"/>
    </location>
</feature>
<dbReference type="Proteomes" id="UP000311605">
    <property type="component" value="Unassembled WGS sequence"/>
</dbReference>
<dbReference type="RefSeq" id="WP_139674096.1">
    <property type="nucleotide sequence ID" value="NZ_VDMN01000001.1"/>
</dbReference>
<evidence type="ECO:0000313" key="2">
    <source>
        <dbReference type="EMBL" id="TNM65746.1"/>
    </source>
</evidence>
<comment type="caution">
    <text evidence="2">The sequence shown here is derived from an EMBL/GenBank/DDBJ whole genome shotgun (WGS) entry which is preliminary data.</text>
</comment>
<reference evidence="2 3" key="1">
    <citation type="submission" date="2019-06" db="EMBL/GenBank/DDBJ databases">
        <title>The draft genome of Rhizobium smilacinae PTYR-5.</title>
        <authorList>
            <person name="Liu L."/>
            <person name="Li L."/>
            <person name="Zhang X."/>
        </authorList>
    </citation>
    <scope>NUCLEOTIDE SEQUENCE [LARGE SCALE GENOMIC DNA]</scope>
    <source>
        <strain evidence="2 3">PTYR-5</strain>
    </source>
</reference>
<feature type="compositionally biased region" description="Basic and acidic residues" evidence="1">
    <location>
        <begin position="29"/>
        <end position="45"/>
    </location>
</feature>
<name>A0A5C4XQ74_9HYPH</name>
<evidence type="ECO:0000313" key="3">
    <source>
        <dbReference type="Proteomes" id="UP000311605"/>
    </source>
</evidence>
<dbReference type="EMBL" id="VDMN01000001">
    <property type="protein sequence ID" value="TNM65746.1"/>
    <property type="molecule type" value="Genomic_DNA"/>
</dbReference>
<accession>A0A5C4XQ74</accession>
<dbReference type="AlphaFoldDB" id="A0A5C4XQ74"/>
<gene>
    <name evidence="2" type="ORF">FHP24_05745</name>
</gene>
<protein>
    <submittedName>
        <fullName evidence="2">Uncharacterized protein</fullName>
    </submittedName>
</protein>
<sequence>MITNDIPAVPQFLMRETDRHALQAMATHKADRQANNRACPEEKRSVQAPSPAPDIASTDLLAPLSVEAPIETNEGAAPRIALSSMARAVSPASGYSVEDLRLFRALTGYRLDTHTPIWRAVDDNGNRASIADRLFTTLAEEAFRFADRQRNLGDRERKDLTVDDLAMTLPSIRRAATSIGSRGLSAFARLEQVITRFKEETGAETSTSLR</sequence>